<dbReference type="RefSeq" id="WP_151666405.1">
    <property type="nucleotide sequence ID" value="NZ_WBVO01000001.1"/>
</dbReference>
<evidence type="ECO:0000313" key="2">
    <source>
        <dbReference type="EMBL" id="KAB2814827.1"/>
    </source>
</evidence>
<evidence type="ECO:0008006" key="4">
    <source>
        <dbReference type="Google" id="ProtNLM"/>
    </source>
</evidence>
<gene>
    <name evidence="2" type="ORF">F8C67_03500</name>
</gene>
<sequence>MDIKRVLLAFLVSSHLLSAQGFSVVLLNEEGVPLSEPIVAKLDSYVWMSSEDGILFIPDSTVSISLHSLTYRDTTIVVFHGDSVMMKLDETALKEVDVFAHEEVKSIRHRRCRGEYQREPGDIRLLGYNADSVVFLDSLKLRIVEVLRSSARFRVVIYNADTSRVFASSLFQIDPDLADEDCVLPIQFNRALMGEFYLGVQFFEEGRDPYNWNSHLYQSKRGGLYTVFNNGVTIGSIRLKSGERIMTAEYFEGGRVKWWKGSGSDRRHRAPYFVVYYHGPGDLHTKFDD</sequence>
<dbReference type="AlphaFoldDB" id="A0A6N6RMK3"/>
<reference evidence="2 3" key="1">
    <citation type="submission" date="2019-09" db="EMBL/GenBank/DDBJ databases">
        <title>Genomes of family Cryomorphaceae.</title>
        <authorList>
            <person name="Bowman J.P."/>
        </authorList>
    </citation>
    <scope>NUCLEOTIDE SEQUENCE [LARGE SCALE GENOMIC DNA]</scope>
    <source>
        <strain evidence="2 3">LMG 25704</strain>
    </source>
</reference>
<feature type="chain" id="PRO_5027029619" description="Carboxypeptidase-like regulatory domain-containing protein" evidence="1">
    <location>
        <begin position="20"/>
        <end position="289"/>
    </location>
</feature>
<comment type="caution">
    <text evidence="2">The sequence shown here is derived from an EMBL/GenBank/DDBJ whole genome shotgun (WGS) entry which is preliminary data.</text>
</comment>
<feature type="signal peptide" evidence="1">
    <location>
        <begin position="1"/>
        <end position="19"/>
    </location>
</feature>
<evidence type="ECO:0000256" key="1">
    <source>
        <dbReference type="SAM" id="SignalP"/>
    </source>
</evidence>
<name>A0A6N6RMK3_9FLAO</name>
<organism evidence="2 3">
    <name type="scientific">Phaeocystidibacter luteus</name>
    <dbReference type="NCBI Taxonomy" id="911197"/>
    <lineage>
        <taxon>Bacteria</taxon>
        <taxon>Pseudomonadati</taxon>
        <taxon>Bacteroidota</taxon>
        <taxon>Flavobacteriia</taxon>
        <taxon>Flavobacteriales</taxon>
        <taxon>Phaeocystidibacteraceae</taxon>
        <taxon>Phaeocystidibacter</taxon>
    </lineage>
</organism>
<accession>A0A6N6RMK3</accession>
<dbReference type="OrthoDB" id="9839056at2"/>
<proteinExistence type="predicted"/>
<keyword evidence="1" id="KW-0732">Signal</keyword>
<dbReference type="EMBL" id="WBVO01000001">
    <property type="protein sequence ID" value="KAB2814827.1"/>
    <property type="molecule type" value="Genomic_DNA"/>
</dbReference>
<evidence type="ECO:0000313" key="3">
    <source>
        <dbReference type="Proteomes" id="UP000468650"/>
    </source>
</evidence>
<protein>
    <recommendedName>
        <fullName evidence="4">Carboxypeptidase-like regulatory domain-containing protein</fullName>
    </recommendedName>
</protein>
<keyword evidence="3" id="KW-1185">Reference proteome</keyword>
<dbReference type="Proteomes" id="UP000468650">
    <property type="component" value="Unassembled WGS sequence"/>
</dbReference>